<dbReference type="EMBL" id="JRKL02001375">
    <property type="protein sequence ID" value="KAF3964368.1"/>
    <property type="molecule type" value="Genomic_DNA"/>
</dbReference>
<sequence length="72" mass="7894">MEIWAERTGCEIVVAEKDKAKASLGLHTNFNLMEELIACKKAVEKIVPSAPNEILLVLDLDGTTGLNMLPQE</sequence>
<evidence type="ECO:0000313" key="2">
    <source>
        <dbReference type="Proteomes" id="UP000737018"/>
    </source>
</evidence>
<dbReference type="OrthoDB" id="1727884at2759"/>
<keyword evidence="2" id="KW-1185">Reference proteome</keyword>
<name>A0A8J4R5K5_9ROSI</name>
<dbReference type="Proteomes" id="UP000737018">
    <property type="component" value="Unassembled WGS sequence"/>
</dbReference>
<protein>
    <submittedName>
        <fullName evidence="1">Uncharacterized protein</fullName>
    </submittedName>
</protein>
<reference evidence="1" key="1">
    <citation type="submission" date="2020-03" db="EMBL/GenBank/DDBJ databases">
        <title>Castanea mollissima Vanexum genome sequencing.</title>
        <authorList>
            <person name="Staton M."/>
        </authorList>
    </citation>
    <scope>NUCLEOTIDE SEQUENCE</scope>
    <source>
        <tissue evidence="1">Leaf</tissue>
    </source>
</reference>
<accession>A0A8J4R5K5</accession>
<dbReference type="AlphaFoldDB" id="A0A8J4R5K5"/>
<evidence type="ECO:0000313" key="1">
    <source>
        <dbReference type="EMBL" id="KAF3964368.1"/>
    </source>
</evidence>
<gene>
    <name evidence="1" type="ORF">CMV_011335</name>
</gene>
<comment type="caution">
    <text evidence="1">The sequence shown here is derived from an EMBL/GenBank/DDBJ whole genome shotgun (WGS) entry which is preliminary data.</text>
</comment>
<organism evidence="1 2">
    <name type="scientific">Castanea mollissima</name>
    <name type="common">Chinese chestnut</name>
    <dbReference type="NCBI Taxonomy" id="60419"/>
    <lineage>
        <taxon>Eukaryota</taxon>
        <taxon>Viridiplantae</taxon>
        <taxon>Streptophyta</taxon>
        <taxon>Embryophyta</taxon>
        <taxon>Tracheophyta</taxon>
        <taxon>Spermatophyta</taxon>
        <taxon>Magnoliopsida</taxon>
        <taxon>eudicotyledons</taxon>
        <taxon>Gunneridae</taxon>
        <taxon>Pentapetalae</taxon>
        <taxon>rosids</taxon>
        <taxon>fabids</taxon>
        <taxon>Fagales</taxon>
        <taxon>Fagaceae</taxon>
        <taxon>Castanea</taxon>
    </lineage>
</organism>
<proteinExistence type="predicted"/>